<gene>
    <name evidence="3" type="ordered locus">DGo_CA2041</name>
</gene>
<dbReference type="Proteomes" id="UP000007575">
    <property type="component" value="Chromosome"/>
</dbReference>
<dbReference type="PATRIC" id="fig|745776.4.peg.2092"/>
<sequence>MSSHSGRGFFGHSRSSGHRRGGFVSRGHSHSSGHRRGGMMGGLMGGSSSGHRGHYAQGGHFRPQQRRGLGCLGVFVVGAALLGGGVAGLVSLVA</sequence>
<dbReference type="HOGENOM" id="CLU_2422041_0_0_0"/>
<feature type="transmembrane region" description="Helical" evidence="2">
    <location>
        <begin position="69"/>
        <end position="93"/>
    </location>
</feature>
<keyword evidence="2" id="KW-0472">Membrane</keyword>
<dbReference type="AlphaFoldDB" id="H8GY40"/>
<keyword evidence="2" id="KW-0812">Transmembrane</keyword>
<name>H8GY40_DEIGI</name>
<reference evidence="3 4" key="1">
    <citation type="journal article" date="2012" name="PLoS ONE">
        <title>Genome sequence and transcriptome analysis of the radioresistant bacterium Deinococcus gobiensis: insights into the extreme environmental adaptations.</title>
        <authorList>
            <person name="Yuan M."/>
            <person name="Chen M."/>
            <person name="Zhang W."/>
            <person name="Lu W."/>
            <person name="Wang J."/>
            <person name="Yang M."/>
            <person name="Zhao P."/>
            <person name="Tang R."/>
            <person name="Li X."/>
            <person name="Hao Y."/>
            <person name="Zhou Z."/>
            <person name="Zhan Y."/>
            <person name="Yu H."/>
            <person name="Teng C."/>
            <person name="Yan Y."/>
            <person name="Ping S."/>
            <person name="Wang Y."/>
            <person name="Lin M."/>
        </authorList>
    </citation>
    <scope>NUCLEOTIDE SEQUENCE [LARGE SCALE GENOMIC DNA]</scope>
    <source>
        <strain evidence="3 4">I-0</strain>
    </source>
</reference>
<feature type="region of interest" description="Disordered" evidence="1">
    <location>
        <begin position="1"/>
        <end position="62"/>
    </location>
</feature>
<accession>H8GY40</accession>
<evidence type="ECO:0000256" key="1">
    <source>
        <dbReference type="SAM" id="MobiDB-lite"/>
    </source>
</evidence>
<feature type="compositionally biased region" description="Low complexity" evidence="1">
    <location>
        <begin position="1"/>
        <end position="14"/>
    </location>
</feature>
<dbReference type="EMBL" id="CP002191">
    <property type="protein sequence ID" value="AFD25968.1"/>
    <property type="molecule type" value="Genomic_DNA"/>
</dbReference>
<keyword evidence="4" id="KW-1185">Reference proteome</keyword>
<feature type="compositionally biased region" description="Basic residues" evidence="1">
    <location>
        <begin position="15"/>
        <end position="37"/>
    </location>
</feature>
<dbReference type="KEGG" id="dgo:DGo_CA2041"/>
<evidence type="ECO:0000256" key="2">
    <source>
        <dbReference type="SAM" id="Phobius"/>
    </source>
</evidence>
<evidence type="ECO:0000313" key="4">
    <source>
        <dbReference type="Proteomes" id="UP000007575"/>
    </source>
</evidence>
<feature type="compositionally biased region" description="Gly residues" evidence="1">
    <location>
        <begin position="38"/>
        <end position="48"/>
    </location>
</feature>
<evidence type="ECO:0000313" key="3">
    <source>
        <dbReference type="EMBL" id="AFD25968.1"/>
    </source>
</evidence>
<organism evidence="3 4">
    <name type="scientific">Deinococcus gobiensis (strain DSM 21396 / JCM 16679 / CGMCC 1.7299 / I-0)</name>
    <dbReference type="NCBI Taxonomy" id="745776"/>
    <lineage>
        <taxon>Bacteria</taxon>
        <taxon>Thermotogati</taxon>
        <taxon>Deinococcota</taxon>
        <taxon>Deinococci</taxon>
        <taxon>Deinococcales</taxon>
        <taxon>Deinococcaceae</taxon>
        <taxon>Deinococcus</taxon>
    </lineage>
</organism>
<keyword evidence="2" id="KW-1133">Transmembrane helix</keyword>
<protein>
    <submittedName>
        <fullName evidence="3">Uncharacterized protein</fullName>
    </submittedName>
</protein>
<proteinExistence type="predicted"/>